<name>A0A0E0B2R1_9ORYZ</name>
<dbReference type="CDD" id="cd17300">
    <property type="entry name" value="PIPKc_PIKfyve"/>
    <property type="match status" value="1"/>
</dbReference>
<accession>A0A0E0B2R1</accession>
<proteinExistence type="predicted"/>
<evidence type="ECO:0000256" key="6">
    <source>
        <dbReference type="ARBA" id="ARBA00023464"/>
    </source>
</evidence>
<evidence type="ECO:0000256" key="7">
    <source>
        <dbReference type="ARBA" id="ARBA00077223"/>
    </source>
</evidence>
<keyword evidence="5 8" id="KW-0067">ATP-binding</keyword>
<dbReference type="SMART" id="SM00330">
    <property type="entry name" value="PIPKc"/>
    <property type="match status" value="1"/>
</dbReference>
<dbReference type="Pfam" id="PF01504">
    <property type="entry name" value="PIP5K"/>
    <property type="match status" value="1"/>
</dbReference>
<evidence type="ECO:0000259" key="10">
    <source>
        <dbReference type="PROSITE" id="PS51455"/>
    </source>
</evidence>
<reference evidence="11" key="1">
    <citation type="submission" date="2015-04" db="UniProtKB">
        <authorList>
            <consortium name="EnsemblPlants"/>
        </authorList>
    </citation>
    <scope>IDENTIFICATION</scope>
</reference>
<dbReference type="EC" id="2.7.1.150" evidence="1"/>
<dbReference type="InterPro" id="IPR002423">
    <property type="entry name" value="Cpn60/GroEL/TCP-1"/>
</dbReference>
<organism evidence="11">
    <name type="scientific">Oryza glumipatula</name>
    <dbReference type="NCBI Taxonomy" id="40148"/>
    <lineage>
        <taxon>Eukaryota</taxon>
        <taxon>Viridiplantae</taxon>
        <taxon>Streptophyta</taxon>
        <taxon>Embryophyta</taxon>
        <taxon>Tracheophyta</taxon>
        <taxon>Spermatophyta</taxon>
        <taxon>Magnoliopsida</taxon>
        <taxon>Liliopsida</taxon>
        <taxon>Poales</taxon>
        <taxon>Poaceae</taxon>
        <taxon>BOP clade</taxon>
        <taxon>Oryzoideae</taxon>
        <taxon>Oryzeae</taxon>
        <taxon>Oryzinae</taxon>
        <taxon>Oryza</taxon>
    </lineage>
</organism>
<dbReference type="Gramene" id="OGLUM09G09970.2">
    <property type="protein sequence ID" value="OGLUM09G09970.2"/>
    <property type="gene ID" value="OGLUM09G09970"/>
</dbReference>
<dbReference type="Gene3D" id="3.50.7.10">
    <property type="entry name" value="GroEL"/>
    <property type="match status" value="1"/>
</dbReference>
<dbReference type="PANTHER" id="PTHR45748:SF9">
    <property type="entry name" value="1-PHOSPHATIDYLINOSITOL-3-PHOSPHATE 5-KINASE"/>
    <property type="match status" value="1"/>
</dbReference>
<dbReference type="PROSITE" id="PS51455">
    <property type="entry name" value="PIPK"/>
    <property type="match status" value="1"/>
</dbReference>
<dbReference type="Pfam" id="PF00118">
    <property type="entry name" value="Cpn60_TCP1"/>
    <property type="match status" value="1"/>
</dbReference>
<evidence type="ECO:0000313" key="11">
    <source>
        <dbReference type="EnsemblPlants" id="OGLUM09G09970.2"/>
    </source>
</evidence>
<dbReference type="InterPro" id="IPR027409">
    <property type="entry name" value="GroEL-like_apical_dom_sf"/>
</dbReference>
<evidence type="ECO:0000256" key="9">
    <source>
        <dbReference type="SAM" id="MobiDB-lite"/>
    </source>
</evidence>
<evidence type="ECO:0000256" key="4">
    <source>
        <dbReference type="ARBA" id="ARBA00022777"/>
    </source>
</evidence>
<dbReference type="CDD" id="cd03334">
    <property type="entry name" value="Fab1_TCP"/>
    <property type="match status" value="1"/>
</dbReference>
<dbReference type="InterPro" id="IPR027483">
    <property type="entry name" value="PInositol-4-P-4/5-kinase_C_sf"/>
</dbReference>
<dbReference type="eggNOG" id="KOG0230">
    <property type="taxonomic scope" value="Eukaryota"/>
</dbReference>
<dbReference type="HOGENOM" id="CLU_000480_4_0_1"/>
<dbReference type="GO" id="GO:0046854">
    <property type="term" value="P:phosphatidylinositol phosphate biosynthetic process"/>
    <property type="evidence" value="ECO:0007669"/>
    <property type="project" value="TreeGrafter"/>
</dbReference>
<keyword evidence="3 8" id="KW-0547">Nucleotide-binding</keyword>
<dbReference type="EnsemblPlants" id="OGLUM09G09970.2">
    <property type="protein sequence ID" value="OGLUM09G09970.2"/>
    <property type="gene ID" value="OGLUM09G09970"/>
</dbReference>
<dbReference type="SUPFAM" id="SSF52029">
    <property type="entry name" value="GroEL apical domain-like"/>
    <property type="match status" value="1"/>
</dbReference>
<reference evidence="11" key="2">
    <citation type="submission" date="2018-05" db="EMBL/GenBank/DDBJ databases">
        <title>OgluRS3 (Oryza glumaepatula Reference Sequence Version 3).</title>
        <authorList>
            <person name="Zhang J."/>
            <person name="Kudrna D."/>
            <person name="Lee S."/>
            <person name="Talag J."/>
            <person name="Welchert J."/>
            <person name="Wing R.A."/>
        </authorList>
    </citation>
    <scope>NUCLEOTIDE SEQUENCE [LARGE SCALE GENOMIC DNA]</scope>
</reference>
<dbReference type="Proteomes" id="UP000026961">
    <property type="component" value="Chromosome 9"/>
</dbReference>
<keyword evidence="2 8" id="KW-0808">Transferase</keyword>
<sequence>MGVVDFAAMVGAVEKVRSIVASHAQQHKGGGGDGDGEARRRYQGEGAPRPRSPESRSAFEPPTPPRARAPDARSGTKGDAAPCSPPPCRDIRRADEEIDEPRVQFFAPRTYFSHDSSDSDSSVSVANSMYRSVTPSPSESPTVRQNDASDHGATTMSDSDDAREHVGASIASWCEEEHKSFRIVDFDDDIWYPPPPEDESDDVESKLCAFDDEDDEYGDSSNFFVPNCFSADKFAGVDSSVNGSHIENVQNDLLRHFQALVAQLLTGEAISLARDKESKGWLEIVSSLAWQAANFVKPDTKKGGSMDPSDYVKIKCIASGKPSERFVLVCIVAYLFHASSHHHYKTLMDLIACSNFVKGIVCSKNVKHKRMVSEHQNATLLLLGGALEYQKVSNKLASIGTILEQEKEHLRMIVGKIESRRPNVLLVEKSVSSFAQELLAKDISLVLNVKRPLLDRISRCTGGQIASSIDNIASARLGHCDTFKVEKVLESSTEHSEKKSTKTLMFFEGCMKRLGCTVLLRGACQDELKRIKRVMQLAVFAAYHLSLETSFFADEGATLPRVPSTSSVGAPEMQTNREHLSSCYANQGSPVSLRTEEEKYAHNASISQIFNGISGPPTFLPLDGESQGIVSEHREVESPANHIKGDNSFHSHHPNALCNVHSVSLGNDLGSMGVTPYYDPCNSLQSPVGVSANILGEVHNLENCGSPISLDDFHVGGLNDQNKLSGGYFPGTDNHQSILVSFSSTCIPKSLACERSHLFRIKFYGSFDKPLGRYLREDLFDQAYCCPSCKEHSESHVRCYKHQHGSLTISVRRLVSQKLPGEHDGRIWMWHRCTRCKLEDGMPPASHRVIMSDAAWGLSFGKFLELSFSNHATANRIASCGHSLQRDCLRFYGYGNMVAVFQYSPMVTLSVNLPPSMLDFNCHSTQEWVKGEAVAVFGEMESLHVEVYGFLSNTEKSIITMDESLKTGIERQIIEMKDLLNMERNEYEVTLLLPVIRGSTHSMKSSIDILELNRLRRGLLLDAYIWDCRLCNISSIKKDGHASRIKGSEAELHQAITNHGEMHQEPSTCPQCSSGSLRKSLLSREGHSMDTEIILPEIDLPVGMVDSFVHDLGGLDLVFSKFDVSGIAQSLSKDSIKTEPVERLPSLASILSDKIDMAWSGSCELHNNLPESTTKGNENPSYSKAIPPVRIHSFDSIFRLHQRESTGLLPASLHLSSKSVDSFRDLTSLVKDPLTNMRRAFSHISPRERGNLNVLTHLPTYIRSAAHMVSDGARLLLPHIGFEGGVVVAVYDDEPTSIVSYVMTSQEYIEHITHKMDTKSSFHHPVNCAVASNNQFEESFLPQEGHSEFKGTHFSFSFDDEAFSADNTKFSVTCYFARQFAALRKKCCPGDTDYIRSLSRCKRWSAQGGKSNVYFAKTMDERFIIKQVTKTELDSFIGFAPHYFRHLAESLTSRSPTCLAKIMGLYQVNIKGLKGGREVKMDLMVMENIFFQRTISRVYDLKGSVRSRYNSDTSGHNKVLLDSNLIEAQHTNPIFLGSKAKQRMERAVWNDTSFLASLDVMDYSLLVGVDERKNELVIGIIDFLRQYTWDKQLETWVKASGILGGPKNEAPTVISPVQYKKRFRKAMSRYFLAVPDDWSSS</sequence>
<feature type="domain" description="PIPK" evidence="10">
    <location>
        <begin position="1310"/>
        <end position="1631"/>
    </location>
</feature>
<dbReference type="FunFam" id="3.50.7.10:FF:000007">
    <property type="entry name" value="1-phosphatidylinositol 3-phosphate 5-kinase isoform X1"/>
    <property type="match status" value="1"/>
</dbReference>
<evidence type="ECO:0000313" key="12">
    <source>
        <dbReference type="Proteomes" id="UP000026961"/>
    </source>
</evidence>
<keyword evidence="4 8" id="KW-0418">Kinase</keyword>
<dbReference type="InterPro" id="IPR027484">
    <property type="entry name" value="PInositol-4-P-5-kinase_N"/>
</dbReference>
<dbReference type="Gene3D" id="3.30.800.10">
    <property type="entry name" value="Phosphatidylinositol Phosphate Kinase II Beta"/>
    <property type="match status" value="1"/>
</dbReference>
<dbReference type="InterPro" id="IPR044769">
    <property type="entry name" value="PIKfyve_PIPKc"/>
</dbReference>
<evidence type="ECO:0000256" key="1">
    <source>
        <dbReference type="ARBA" id="ARBA00012009"/>
    </source>
</evidence>
<dbReference type="PANTHER" id="PTHR45748">
    <property type="entry name" value="1-PHOSPHATIDYLINOSITOL 3-PHOSPHATE 5-KINASE-RELATED"/>
    <property type="match status" value="1"/>
</dbReference>
<evidence type="ECO:0000256" key="2">
    <source>
        <dbReference type="ARBA" id="ARBA00022679"/>
    </source>
</evidence>
<keyword evidence="12" id="KW-1185">Reference proteome</keyword>
<evidence type="ECO:0000256" key="8">
    <source>
        <dbReference type="PROSITE-ProRule" id="PRU00781"/>
    </source>
</evidence>
<dbReference type="GO" id="GO:0000285">
    <property type="term" value="F:1-phosphatidylinositol-3-phosphate 5-kinase activity"/>
    <property type="evidence" value="ECO:0007669"/>
    <property type="project" value="UniProtKB-EC"/>
</dbReference>
<dbReference type="STRING" id="40148.A0A0E0B2R1"/>
<protein>
    <recommendedName>
        <fullName evidence="1">1-phosphatidylinositol-3-phosphate 5-kinase</fullName>
        <ecNumber evidence="1">2.7.1.150</ecNumber>
    </recommendedName>
    <alternativeName>
        <fullName evidence="7">Phosphatidylinositol 3-phosphate 5-kinase type III</fullName>
    </alternativeName>
</protein>
<dbReference type="GO" id="GO:0005524">
    <property type="term" value="F:ATP binding"/>
    <property type="evidence" value="ECO:0007669"/>
    <property type="project" value="UniProtKB-UniRule"/>
</dbReference>
<dbReference type="SUPFAM" id="SSF56104">
    <property type="entry name" value="SAICAR synthase-like"/>
    <property type="match status" value="1"/>
</dbReference>
<feature type="region of interest" description="Disordered" evidence="9">
    <location>
        <begin position="22"/>
        <end position="164"/>
    </location>
</feature>
<comment type="subunit">
    <text evidence="6">Component of the PI(3,5)P2 regulatory complex at least composed of ATG18, SAC/FIG4, FAB1 and VAC14.</text>
</comment>
<dbReference type="GO" id="GO:0010008">
    <property type="term" value="C:endosome membrane"/>
    <property type="evidence" value="ECO:0007669"/>
    <property type="project" value="TreeGrafter"/>
</dbReference>
<feature type="compositionally biased region" description="Low complexity" evidence="9">
    <location>
        <begin position="132"/>
        <end position="143"/>
    </location>
</feature>
<dbReference type="InterPro" id="IPR002498">
    <property type="entry name" value="PInositol-4-P-4/5-kinase_core"/>
</dbReference>
<dbReference type="Gene3D" id="3.30.810.10">
    <property type="entry name" value="2-Layer Sandwich"/>
    <property type="match status" value="1"/>
</dbReference>
<dbReference type="FunFam" id="3.30.810.10:FF:000001">
    <property type="entry name" value="1-phosphatidylinositol 3-phosphate 5-kinase FAB1"/>
    <property type="match status" value="1"/>
</dbReference>
<evidence type="ECO:0000256" key="3">
    <source>
        <dbReference type="ARBA" id="ARBA00022741"/>
    </source>
</evidence>
<evidence type="ECO:0000256" key="5">
    <source>
        <dbReference type="ARBA" id="ARBA00022840"/>
    </source>
</evidence>
<dbReference type="FunFam" id="3.30.800.10:FF:000010">
    <property type="entry name" value="Putative 1-phosphatidylinositol-3-phosphate 5-kinase FAB1C"/>
    <property type="match status" value="1"/>
</dbReference>